<feature type="transmembrane region" description="Helical" evidence="15">
    <location>
        <begin position="180"/>
        <end position="199"/>
    </location>
</feature>
<keyword evidence="17" id="KW-1185">Reference proteome</keyword>
<dbReference type="GO" id="GO:0016712">
    <property type="term" value="F:oxidoreductase activity, acting on paired donors, with incorporation or reduction of molecular oxygen, reduced flavin or flavoprotein as one donor, and incorporation of one atom of oxygen"/>
    <property type="evidence" value="ECO:0007669"/>
    <property type="project" value="UniProtKB-EC"/>
</dbReference>
<evidence type="ECO:0000256" key="13">
    <source>
        <dbReference type="ARBA" id="ARBA00023136"/>
    </source>
</evidence>
<keyword evidence="12" id="KW-0503">Monooxygenase</keyword>
<dbReference type="EC" id="1.14.14.1" evidence="5"/>
<dbReference type="OrthoDB" id="2789670at2759"/>
<dbReference type="GO" id="GO:0020037">
    <property type="term" value="F:heme binding"/>
    <property type="evidence" value="ECO:0007669"/>
    <property type="project" value="InterPro"/>
</dbReference>
<comment type="catalytic activity">
    <reaction evidence="14">
        <text>an organic molecule + reduced [NADPH--hemoprotein reductase] + O2 = an alcohol + oxidized [NADPH--hemoprotein reductase] + H2O + H(+)</text>
        <dbReference type="Rhea" id="RHEA:17149"/>
        <dbReference type="Rhea" id="RHEA-COMP:11964"/>
        <dbReference type="Rhea" id="RHEA-COMP:11965"/>
        <dbReference type="ChEBI" id="CHEBI:15377"/>
        <dbReference type="ChEBI" id="CHEBI:15378"/>
        <dbReference type="ChEBI" id="CHEBI:15379"/>
        <dbReference type="ChEBI" id="CHEBI:30879"/>
        <dbReference type="ChEBI" id="CHEBI:57618"/>
        <dbReference type="ChEBI" id="CHEBI:58210"/>
        <dbReference type="ChEBI" id="CHEBI:142491"/>
        <dbReference type="EC" id="1.14.14.1"/>
    </reaction>
</comment>
<evidence type="ECO:0000256" key="4">
    <source>
        <dbReference type="ARBA" id="ARBA00010617"/>
    </source>
</evidence>
<keyword evidence="11" id="KW-0408">Iron</keyword>
<keyword evidence="9" id="KW-0492">Microsome</keyword>
<reference evidence="16" key="1">
    <citation type="submission" date="2021-12" db="EMBL/GenBank/DDBJ databases">
        <authorList>
            <person name="King R."/>
        </authorList>
    </citation>
    <scope>NUCLEOTIDE SEQUENCE</scope>
</reference>
<dbReference type="InterPro" id="IPR050476">
    <property type="entry name" value="Insect_CytP450_Detox"/>
</dbReference>
<comment type="cofactor">
    <cofactor evidence="1">
        <name>heme</name>
        <dbReference type="ChEBI" id="CHEBI:30413"/>
    </cofactor>
</comment>
<dbReference type="GO" id="GO:0005789">
    <property type="term" value="C:endoplasmic reticulum membrane"/>
    <property type="evidence" value="ECO:0007669"/>
    <property type="project" value="UniProtKB-SubCell"/>
</dbReference>
<sequence length="510" mass="58821">MLTAITQLLLGVILICLSAFYLFSRHRYGYWKKRGVPQVEEPVLFFGNLPFLMRKSFFDAVSEWTKKYKNDYFGMYFGWTPALVVNSQELAKHVLVKDFDSFQNRFSYSGLDDDPLGSLNLFSVKNPIWGQMRTDISPMFTSARLKGFANLMNTNSTELVKRVQTDFIDNKEPVDFKKLFLMYTSDTVAYTVFGIRVSVLKEGMSPLWSITCNMLKWTFWRGLEFTLIFFVPVVAAIFKFKFFSKEATDYVKKLFWDVVEERKRTGLTNDTDLVNLLLKLKANLKLPAESGTDLADNLMLAQAAVFILGSIETSSTTLSYCIHELSHHPEEQEKLYREVSKALEASGKDILDYNDLLEIKYLTACIHGTYVCGIYTHTYIVFSSHIANQLPTIHAFVTTVYERISIDFLLFFIQPPQILHELILPKIVPVVEARRRITRYKAVSFYNCNILTLIIIIIPLPLSELLFGVCYMSSSFSRSWRHLANNTLCSRIFCDPLLSANHVHSYFNTW</sequence>
<comment type="subcellular location">
    <subcellularLocation>
        <location evidence="3">Endoplasmic reticulum membrane</location>
        <topology evidence="3">Peripheral membrane protein</topology>
    </subcellularLocation>
    <subcellularLocation>
        <location evidence="2">Microsome membrane</location>
        <topology evidence="2">Peripheral membrane protein</topology>
    </subcellularLocation>
</comment>
<evidence type="ECO:0000256" key="9">
    <source>
        <dbReference type="ARBA" id="ARBA00022848"/>
    </source>
</evidence>
<evidence type="ECO:0000256" key="1">
    <source>
        <dbReference type="ARBA" id="ARBA00001971"/>
    </source>
</evidence>
<keyword evidence="13 15" id="KW-0472">Membrane</keyword>
<protein>
    <recommendedName>
        <fullName evidence="5">unspecific monooxygenase</fullName>
        <ecNumber evidence="5">1.14.14.1</ecNumber>
    </recommendedName>
</protein>
<organism evidence="16 17">
    <name type="scientific">Chrysodeixis includens</name>
    <name type="common">Soybean looper</name>
    <name type="synonym">Pseudoplusia includens</name>
    <dbReference type="NCBI Taxonomy" id="689277"/>
    <lineage>
        <taxon>Eukaryota</taxon>
        <taxon>Metazoa</taxon>
        <taxon>Ecdysozoa</taxon>
        <taxon>Arthropoda</taxon>
        <taxon>Hexapoda</taxon>
        <taxon>Insecta</taxon>
        <taxon>Pterygota</taxon>
        <taxon>Neoptera</taxon>
        <taxon>Endopterygota</taxon>
        <taxon>Lepidoptera</taxon>
        <taxon>Glossata</taxon>
        <taxon>Ditrysia</taxon>
        <taxon>Noctuoidea</taxon>
        <taxon>Noctuidae</taxon>
        <taxon>Plusiinae</taxon>
        <taxon>Chrysodeixis</taxon>
    </lineage>
</organism>
<evidence type="ECO:0000256" key="5">
    <source>
        <dbReference type="ARBA" id="ARBA00012109"/>
    </source>
</evidence>
<evidence type="ECO:0000256" key="12">
    <source>
        <dbReference type="ARBA" id="ARBA00023033"/>
    </source>
</evidence>
<evidence type="ECO:0000256" key="6">
    <source>
        <dbReference type="ARBA" id="ARBA00022617"/>
    </source>
</evidence>
<evidence type="ECO:0000256" key="14">
    <source>
        <dbReference type="ARBA" id="ARBA00047827"/>
    </source>
</evidence>
<name>A0A9P0FXI4_CHRIL</name>
<evidence type="ECO:0000256" key="3">
    <source>
        <dbReference type="ARBA" id="ARBA00004406"/>
    </source>
</evidence>
<feature type="transmembrane region" description="Helical" evidence="15">
    <location>
        <begin position="6"/>
        <end position="24"/>
    </location>
</feature>
<comment type="similarity">
    <text evidence="4">Belongs to the cytochrome P450 family.</text>
</comment>
<dbReference type="SUPFAM" id="SSF48264">
    <property type="entry name" value="Cytochrome P450"/>
    <property type="match status" value="1"/>
</dbReference>
<feature type="transmembrane region" description="Helical" evidence="15">
    <location>
        <begin position="443"/>
        <end position="462"/>
    </location>
</feature>
<evidence type="ECO:0000313" key="16">
    <source>
        <dbReference type="EMBL" id="CAH0600634.1"/>
    </source>
</evidence>
<dbReference type="InterPro" id="IPR001128">
    <property type="entry name" value="Cyt_P450"/>
</dbReference>
<dbReference type="AlphaFoldDB" id="A0A9P0FXI4"/>
<dbReference type="EMBL" id="LR824006">
    <property type="protein sequence ID" value="CAH0600634.1"/>
    <property type="molecule type" value="Genomic_DNA"/>
</dbReference>
<dbReference type="Proteomes" id="UP001154114">
    <property type="component" value="Chromosome 3"/>
</dbReference>
<evidence type="ECO:0000256" key="10">
    <source>
        <dbReference type="ARBA" id="ARBA00023002"/>
    </source>
</evidence>
<evidence type="ECO:0000256" key="2">
    <source>
        <dbReference type="ARBA" id="ARBA00004174"/>
    </source>
</evidence>
<dbReference type="PANTHER" id="PTHR24292">
    <property type="entry name" value="CYTOCHROME P450"/>
    <property type="match status" value="1"/>
</dbReference>
<evidence type="ECO:0000256" key="15">
    <source>
        <dbReference type="SAM" id="Phobius"/>
    </source>
</evidence>
<evidence type="ECO:0000313" key="17">
    <source>
        <dbReference type="Proteomes" id="UP001154114"/>
    </source>
</evidence>
<dbReference type="InterPro" id="IPR036396">
    <property type="entry name" value="Cyt_P450_sf"/>
</dbReference>
<dbReference type="GO" id="GO:0005506">
    <property type="term" value="F:iron ion binding"/>
    <property type="evidence" value="ECO:0007669"/>
    <property type="project" value="InterPro"/>
</dbReference>
<feature type="transmembrane region" description="Helical" evidence="15">
    <location>
        <begin position="219"/>
        <end position="238"/>
    </location>
</feature>
<keyword evidence="15" id="KW-1133">Transmembrane helix</keyword>
<keyword evidence="10" id="KW-0560">Oxidoreductase</keyword>
<keyword evidence="8" id="KW-0256">Endoplasmic reticulum</keyword>
<keyword evidence="6" id="KW-0349">Heme</keyword>
<dbReference type="Pfam" id="PF00067">
    <property type="entry name" value="p450"/>
    <property type="match status" value="1"/>
</dbReference>
<evidence type="ECO:0000256" key="7">
    <source>
        <dbReference type="ARBA" id="ARBA00022723"/>
    </source>
</evidence>
<accession>A0A9P0FXI4</accession>
<keyword evidence="7" id="KW-0479">Metal-binding</keyword>
<dbReference type="Gene3D" id="1.10.630.10">
    <property type="entry name" value="Cytochrome P450"/>
    <property type="match status" value="1"/>
</dbReference>
<gene>
    <name evidence="16" type="ORF">CINC_LOCUS9534</name>
</gene>
<evidence type="ECO:0000256" key="11">
    <source>
        <dbReference type="ARBA" id="ARBA00023004"/>
    </source>
</evidence>
<proteinExistence type="inferred from homology"/>
<keyword evidence="15" id="KW-0812">Transmembrane</keyword>
<evidence type="ECO:0000256" key="8">
    <source>
        <dbReference type="ARBA" id="ARBA00022824"/>
    </source>
</evidence>
<dbReference type="PANTHER" id="PTHR24292:SF54">
    <property type="entry name" value="CYP9F3-RELATED"/>
    <property type="match status" value="1"/>
</dbReference>